<organism evidence="2 3">
    <name type="scientific">Striga asiatica</name>
    <name type="common">Asiatic witchweed</name>
    <name type="synonym">Buchnera asiatica</name>
    <dbReference type="NCBI Taxonomy" id="4170"/>
    <lineage>
        <taxon>Eukaryota</taxon>
        <taxon>Viridiplantae</taxon>
        <taxon>Streptophyta</taxon>
        <taxon>Embryophyta</taxon>
        <taxon>Tracheophyta</taxon>
        <taxon>Spermatophyta</taxon>
        <taxon>Magnoliopsida</taxon>
        <taxon>eudicotyledons</taxon>
        <taxon>Gunneridae</taxon>
        <taxon>Pentapetalae</taxon>
        <taxon>asterids</taxon>
        <taxon>lamiids</taxon>
        <taxon>Lamiales</taxon>
        <taxon>Orobanchaceae</taxon>
        <taxon>Buchnereae</taxon>
        <taxon>Striga</taxon>
    </lineage>
</organism>
<reference evidence="3" key="1">
    <citation type="journal article" date="2019" name="Curr. Biol.">
        <title>Genome Sequence of Striga asiatica Provides Insight into the Evolution of Plant Parasitism.</title>
        <authorList>
            <person name="Yoshida S."/>
            <person name="Kim S."/>
            <person name="Wafula E.K."/>
            <person name="Tanskanen J."/>
            <person name="Kim Y.M."/>
            <person name="Honaas L."/>
            <person name="Yang Z."/>
            <person name="Spallek T."/>
            <person name="Conn C.E."/>
            <person name="Ichihashi Y."/>
            <person name="Cheong K."/>
            <person name="Cui S."/>
            <person name="Der J.P."/>
            <person name="Gundlach H."/>
            <person name="Jiao Y."/>
            <person name="Hori C."/>
            <person name="Ishida J.K."/>
            <person name="Kasahara H."/>
            <person name="Kiba T."/>
            <person name="Kim M.S."/>
            <person name="Koo N."/>
            <person name="Laohavisit A."/>
            <person name="Lee Y.H."/>
            <person name="Lumba S."/>
            <person name="McCourt P."/>
            <person name="Mortimer J.C."/>
            <person name="Mutuku J.M."/>
            <person name="Nomura T."/>
            <person name="Sasaki-Sekimoto Y."/>
            <person name="Seto Y."/>
            <person name="Wang Y."/>
            <person name="Wakatake T."/>
            <person name="Sakakibara H."/>
            <person name="Demura T."/>
            <person name="Yamaguchi S."/>
            <person name="Yoneyama K."/>
            <person name="Manabe R.I."/>
            <person name="Nelson D.C."/>
            <person name="Schulman A.H."/>
            <person name="Timko M.P."/>
            <person name="dePamphilis C.W."/>
            <person name="Choi D."/>
            <person name="Shirasu K."/>
        </authorList>
    </citation>
    <scope>NUCLEOTIDE SEQUENCE [LARGE SCALE GENOMIC DNA]</scope>
    <source>
        <strain evidence="3">cv. UVA1</strain>
    </source>
</reference>
<accession>A0A5A7QM25</accession>
<evidence type="ECO:0000313" key="3">
    <source>
        <dbReference type="Proteomes" id="UP000325081"/>
    </source>
</evidence>
<evidence type="ECO:0000313" key="2">
    <source>
        <dbReference type="EMBL" id="GER46254.1"/>
    </source>
</evidence>
<evidence type="ECO:0000256" key="1">
    <source>
        <dbReference type="SAM" id="MobiDB-lite"/>
    </source>
</evidence>
<name>A0A5A7QM25_STRAF</name>
<dbReference type="Proteomes" id="UP000325081">
    <property type="component" value="Unassembled WGS sequence"/>
</dbReference>
<feature type="region of interest" description="Disordered" evidence="1">
    <location>
        <begin position="31"/>
        <end position="53"/>
    </location>
</feature>
<gene>
    <name evidence="2" type="ORF">STAS_23283</name>
</gene>
<dbReference type="EMBL" id="BKCP01007515">
    <property type="protein sequence ID" value="GER46254.1"/>
    <property type="molecule type" value="Genomic_DNA"/>
</dbReference>
<comment type="caution">
    <text evidence="2">The sequence shown here is derived from an EMBL/GenBank/DDBJ whole genome shotgun (WGS) entry which is preliminary data.</text>
</comment>
<dbReference type="AlphaFoldDB" id="A0A5A7QM25"/>
<proteinExistence type="predicted"/>
<sequence>MKVKAGGAQIHNRAAIAVGIRHENCATRDTSYVAPDEKPGLPEFGRRRHSPDTQQIRAYLPIDGENEGIGVVGNRSNPSSPNPKIGDENLISTDTTPPIDNPAIC</sequence>
<feature type="region of interest" description="Disordered" evidence="1">
    <location>
        <begin position="65"/>
        <end position="105"/>
    </location>
</feature>
<protein>
    <submittedName>
        <fullName evidence="2">Monodehydroascorbate reductase 1</fullName>
    </submittedName>
</protein>
<keyword evidence="3" id="KW-1185">Reference proteome</keyword>